<reference evidence="2" key="1">
    <citation type="journal article" date="2021" name="Front. Mar. Sci.">
        <title>Genomes of Diverse Isolates of Prochlorococcus High-Light-Adapted Clade II in the Western Pacific Ocean.</title>
        <authorList>
            <person name="Yan W."/>
            <person name="Feng X."/>
            <person name="Zhang W."/>
            <person name="Nawaz M.Z."/>
            <person name="Luo T."/>
            <person name="Zhang R."/>
            <person name="Jiao N."/>
        </authorList>
    </citation>
    <scope>NUCLEOTIDE SEQUENCE</scope>
    <source>
        <strain evidence="2">XMU1424</strain>
    </source>
</reference>
<proteinExistence type="predicted"/>
<feature type="transmembrane region" description="Helical" evidence="1">
    <location>
        <begin position="157"/>
        <end position="176"/>
    </location>
</feature>
<accession>A0A9D9BXP6</accession>
<keyword evidence="1" id="KW-0472">Membrane</keyword>
<dbReference type="InterPro" id="IPR007038">
    <property type="entry name" value="HupE_UreJ"/>
</dbReference>
<feature type="transmembrane region" description="Helical" evidence="1">
    <location>
        <begin position="75"/>
        <end position="99"/>
    </location>
</feature>
<comment type="caution">
    <text evidence="2">The sequence shown here is derived from an EMBL/GenBank/DDBJ whole genome shotgun (WGS) entry which is preliminary data.</text>
</comment>
<keyword evidence="1" id="KW-1133">Transmembrane helix</keyword>
<sequence length="234" mass="25612">MFVLANVQIVKNVHHAKIINLNRKMNSKNFFHKNLKVSLIIFPVYLFFISIYNPVFAHHPFGMGESSTLTSWQGFISGIGHPLLGPDHLLFILAISLIGLRFPKKWILPLLGFGLIGSAIAQILSLPEFMIPYAEALVSLSLVLESLIILGYLPSSLLLPMISLHGYLIGGAIIGAEQSPLLSYFLGIFIGQGSLLLIVLYLSEHIGKILKNKNLVSGILIGIGAAFSWVALID</sequence>
<dbReference type="Pfam" id="PF04955">
    <property type="entry name" value="HupE_UreJ"/>
    <property type="match status" value="1"/>
</dbReference>
<evidence type="ECO:0000313" key="2">
    <source>
        <dbReference type="EMBL" id="MBO6987701.1"/>
    </source>
</evidence>
<dbReference type="AlphaFoldDB" id="A0A9D9BXP6"/>
<dbReference type="EMBL" id="JAEPLE010000001">
    <property type="protein sequence ID" value="MBO6987701.1"/>
    <property type="molecule type" value="Genomic_DNA"/>
</dbReference>
<feature type="transmembrane region" description="Helical" evidence="1">
    <location>
        <begin position="214"/>
        <end position="233"/>
    </location>
</feature>
<organism evidence="2">
    <name type="scientific">Prochlorococcus marinus XMU1424</name>
    <dbReference type="NCBI Taxonomy" id="2774497"/>
    <lineage>
        <taxon>Bacteria</taxon>
        <taxon>Bacillati</taxon>
        <taxon>Cyanobacteriota</taxon>
        <taxon>Cyanophyceae</taxon>
        <taxon>Synechococcales</taxon>
        <taxon>Prochlorococcaceae</taxon>
        <taxon>Prochlorococcus</taxon>
    </lineage>
</organism>
<feature type="transmembrane region" description="Helical" evidence="1">
    <location>
        <begin position="130"/>
        <end position="150"/>
    </location>
</feature>
<gene>
    <name evidence="2" type="ORF">JJ833_02440</name>
</gene>
<protein>
    <submittedName>
        <fullName evidence="2">HupE/UreJ family protein</fullName>
    </submittedName>
</protein>
<keyword evidence="1" id="KW-0812">Transmembrane</keyword>
<feature type="transmembrane region" description="Helical" evidence="1">
    <location>
        <begin position="106"/>
        <end position="124"/>
    </location>
</feature>
<feature type="transmembrane region" description="Helical" evidence="1">
    <location>
        <begin position="182"/>
        <end position="202"/>
    </location>
</feature>
<name>A0A9D9BXP6_PROMR</name>
<evidence type="ECO:0000256" key="1">
    <source>
        <dbReference type="SAM" id="Phobius"/>
    </source>
</evidence>
<feature type="transmembrane region" description="Helical" evidence="1">
    <location>
        <begin position="35"/>
        <end position="55"/>
    </location>
</feature>